<gene>
    <name evidence="1" type="ORF">DY023_11420</name>
</gene>
<protein>
    <submittedName>
        <fullName evidence="1">Uncharacterized protein</fullName>
    </submittedName>
</protein>
<dbReference type="Proteomes" id="UP000262172">
    <property type="component" value="Unassembled WGS sequence"/>
</dbReference>
<sequence>MDIEYAAFKRNRLDHEEVRTRHYDLYLAALNDSARVHALADAVQASRKVWLVHDEYGYVADELPDGEIVHASRSSSPAESWAQVLHELKASGSLQDKSIAIDITGMMRLHIVMLPFALKTAGVSKVTVFYSDPDSYKLGERTTFTRGPVERVGLVPGMEGAHSNQPSPRDALIVGAGYDHSLVTAVLEDKPNAEHVILLGLPGLQPHMYQESMLMLANSSNSIRSYRPGSHIFAPANDPFATAHELSSKVDSLGELDHLYLSAVGAKPHVLGFAWYYWCEGIARNASFLVPFAERYDRETTKGVAAVHEYILELDFVREAVPPAPAVLGR</sequence>
<dbReference type="OrthoDB" id="1492425at2"/>
<proteinExistence type="predicted"/>
<dbReference type="EMBL" id="QUAB01000043">
    <property type="protein sequence ID" value="REJ05173.1"/>
    <property type="molecule type" value="Genomic_DNA"/>
</dbReference>
<evidence type="ECO:0000313" key="2">
    <source>
        <dbReference type="Proteomes" id="UP000262172"/>
    </source>
</evidence>
<reference evidence="1 2" key="1">
    <citation type="submission" date="2018-08" db="EMBL/GenBank/DDBJ databases">
        <title>Isolation, diversity and antifungal activity of Actinobacteria from cow dung.</title>
        <authorList>
            <person name="Ling L."/>
        </authorList>
    </citation>
    <scope>NUCLEOTIDE SEQUENCE [LARGE SCALE GENOMIC DNA]</scope>
    <source>
        <strain evidence="1 2">NEAU-LLE</strain>
    </source>
</reference>
<name>A0A371NU40_9MICO</name>
<organism evidence="1 2">
    <name type="scientific">Microbacterium bovistercoris</name>
    <dbReference type="NCBI Taxonomy" id="2293570"/>
    <lineage>
        <taxon>Bacteria</taxon>
        <taxon>Bacillati</taxon>
        <taxon>Actinomycetota</taxon>
        <taxon>Actinomycetes</taxon>
        <taxon>Micrococcales</taxon>
        <taxon>Microbacteriaceae</taxon>
        <taxon>Microbacterium</taxon>
    </lineage>
</organism>
<keyword evidence="2" id="KW-1185">Reference proteome</keyword>
<comment type="caution">
    <text evidence="1">The sequence shown here is derived from an EMBL/GenBank/DDBJ whole genome shotgun (WGS) entry which is preliminary data.</text>
</comment>
<evidence type="ECO:0000313" key="1">
    <source>
        <dbReference type="EMBL" id="REJ05173.1"/>
    </source>
</evidence>
<accession>A0A371NU40</accession>
<dbReference type="RefSeq" id="WP_116242456.1">
    <property type="nucleotide sequence ID" value="NZ_QUAB01000043.1"/>
</dbReference>
<dbReference type="AlphaFoldDB" id="A0A371NU40"/>